<dbReference type="GO" id="GO:0016757">
    <property type="term" value="F:glycosyltransferase activity"/>
    <property type="evidence" value="ECO:0007669"/>
    <property type="project" value="UniProtKB-KW"/>
</dbReference>
<feature type="transmembrane region" description="Helical" evidence="5">
    <location>
        <begin position="595"/>
        <end position="614"/>
    </location>
</feature>
<feature type="transmembrane region" description="Helical" evidence="5">
    <location>
        <begin position="271"/>
        <end position="293"/>
    </location>
</feature>
<evidence type="ECO:0000313" key="7">
    <source>
        <dbReference type="Proteomes" id="UP000250192"/>
    </source>
</evidence>
<gene>
    <name evidence="6" type="ORF">NCTC9935_00165</name>
</gene>
<evidence type="ECO:0000256" key="4">
    <source>
        <dbReference type="ARBA" id="ARBA00022679"/>
    </source>
</evidence>
<feature type="transmembrane region" description="Helical" evidence="5">
    <location>
        <begin position="305"/>
        <end position="325"/>
    </location>
</feature>
<feature type="transmembrane region" description="Helical" evidence="5">
    <location>
        <begin position="713"/>
        <end position="732"/>
    </location>
</feature>
<dbReference type="OrthoDB" id="3734530at2"/>
<feature type="transmembrane region" description="Helical" evidence="5">
    <location>
        <begin position="1026"/>
        <end position="1051"/>
    </location>
</feature>
<protein>
    <recommendedName>
        <fullName evidence="8">Glycosyl transferase family 2</fullName>
    </recommendedName>
</protein>
<dbReference type="SUPFAM" id="SSF53448">
    <property type="entry name" value="Nucleotide-diphospho-sugar transferases"/>
    <property type="match status" value="1"/>
</dbReference>
<dbReference type="AlphaFoldDB" id="A0A2X0TXG6"/>
<keyword evidence="5" id="KW-1133">Transmembrane helix</keyword>
<organism evidence="6 7">
    <name type="scientific">Schaalia odontolytica</name>
    <dbReference type="NCBI Taxonomy" id="1660"/>
    <lineage>
        <taxon>Bacteria</taxon>
        <taxon>Bacillati</taxon>
        <taxon>Actinomycetota</taxon>
        <taxon>Actinomycetes</taxon>
        <taxon>Actinomycetales</taxon>
        <taxon>Actinomycetaceae</taxon>
        <taxon>Schaalia</taxon>
    </lineage>
</organism>
<evidence type="ECO:0000256" key="3">
    <source>
        <dbReference type="ARBA" id="ARBA00022676"/>
    </source>
</evidence>
<name>A0A2X0TXG6_9ACTO</name>
<reference evidence="6 7" key="1">
    <citation type="submission" date="2018-06" db="EMBL/GenBank/DDBJ databases">
        <authorList>
            <consortium name="Pathogen Informatics"/>
            <person name="Doyle S."/>
        </authorList>
    </citation>
    <scope>NUCLEOTIDE SEQUENCE [LARGE SCALE GENOMIC DNA]</scope>
    <source>
        <strain evidence="6 7">NCTC9935</strain>
    </source>
</reference>
<dbReference type="PANTHER" id="PTHR43179">
    <property type="entry name" value="RHAMNOSYLTRANSFERASE WBBL"/>
    <property type="match status" value="1"/>
</dbReference>
<accession>A0A2X0TXG6</accession>
<feature type="transmembrane region" description="Helical" evidence="5">
    <location>
        <begin position="462"/>
        <end position="486"/>
    </location>
</feature>
<keyword evidence="7" id="KW-1185">Reference proteome</keyword>
<feature type="transmembrane region" description="Helical" evidence="5">
    <location>
        <begin position="565"/>
        <end position="588"/>
    </location>
</feature>
<feature type="transmembrane region" description="Helical" evidence="5">
    <location>
        <begin position="498"/>
        <end position="519"/>
    </location>
</feature>
<comment type="pathway">
    <text evidence="1">Cell wall biogenesis; cell wall polysaccharide biosynthesis.</text>
</comment>
<evidence type="ECO:0000256" key="2">
    <source>
        <dbReference type="ARBA" id="ARBA00006739"/>
    </source>
</evidence>
<keyword evidence="4" id="KW-0808">Transferase</keyword>
<comment type="similarity">
    <text evidence="2">Belongs to the glycosyltransferase 2 family.</text>
</comment>
<keyword evidence="5" id="KW-0472">Membrane</keyword>
<dbReference type="InterPro" id="IPR029044">
    <property type="entry name" value="Nucleotide-diphossugar_trans"/>
</dbReference>
<dbReference type="Gene3D" id="3.90.550.10">
    <property type="entry name" value="Spore Coat Polysaccharide Biosynthesis Protein SpsA, Chain A"/>
    <property type="match status" value="1"/>
</dbReference>
<dbReference type="GeneID" id="93757597"/>
<evidence type="ECO:0000256" key="1">
    <source>
        <dbReference type="ARBA" id="ARBA00004776"/>
    </source>
</evidence>
<dbReference type="PANTHER" id="PTHR43179:SF12">
    <property type="entry name" value="GALACTOFURANOSYLTRANSFERASE GLFT2"/>
    <property type="match status" value="1"/>
</dbReference>
<feature type="transmembrane region" description="Helical" evidence="5">
    <location>
        <begin position="654"/>
        <end position="673"/>
    </location>
</feature>
<dbReference type="STRING" id="1660.APY09_05585"/>
<keyword evidence="5" id="KW-0812">Transmembrane</keyword>
<sequence>MSPTQRSVGAVLVTRGETPLTQSVLRAIEEQSVAPHSLTIIDVAGRHVTPFPADRVPRGAELVRVGRARNLGDAIKRARAQEAAFSSEQWWWILHDDSAPEPECLGELIRAATVGKTVGAVGVKQISWDGTRLLELGIFATASARRLERVGDDDIDQGQYDGTSDVLGVGTAGLFISAEAYEAVGGFDTALGPFGDGLDLGRRLHLAGYRVIVAPKARVRHARVSLYSGLAAADDTEHYEPTGDVSDGLADGDAATDGSFRKRRYAQMYNWCKAAPSVLLPLLALWLLVWSPARALGRVLTGRTSLAIPELGALLSLIGATPRLLAGRARAARSRTVPRSALRALETAPASLRKEPARVDEDEHGERIDPLIVASMRRYRLRSASVGLVLALVTSLIAAAQWWGTSAGLVGGAWVSMPATWTELWTAAWSAWVPGGDGYAGGADPLAILLALLSAPFAPLGITPGACATFLLVASSPLAAMAAWIPSRALSASLRLRFLVSLAWAFAPALALSGTHGVLAGTLAHIALPVFAAFCAGAPRPLLVAGASGIESAPLQPRGVNAGCAALALVVLSCCAPWTMPVGGIALARRSRRRLIVALPALTLLLPTYGSIVAHPAAWPALASTSGGVHAYTRAPSWMALLGMPAAPSSTLEAIALGVVGGGALVLATVALLRSRSHPVIVAYACALIVSAIAWGASHIGVGIAGAQVASAWASPALSLAFGLLVILSTRVNAVATSRADDDLLAWDASRSFVLRASGGLVAVALLGAASTVSVSAFASRSDADEVPTFTMSQRETVSALSSPIASAVASQAQRSPRAGRILVLEGDPVNDTVNALLWRGNGPSLTTSAPAIHALNLAQARSGAATGTLEDPATASLAQAAYTLVVYPDDGTVQTLAAHDVDTILVPLGASGSAALTSGLDRADGLEKVGDTNSGTVWRVRPGGLPPARVRVESPNGIATPVGSSQLRVDGDVQASGTLVLAERADSGWHAWVDGVALTPVASGDGWSQAFDMPTSGHLTVTYDAWWVIPWRIAAGACLIVACASALSAWRKR</sequence>
<dbReference type="RefSeq" id="WP_111822783.1">
    <property type="nucleotide sequence ID" value="NZ_CBDERX010000044.1"/>
</dbReference>
<evidence type="ECO:0000313" key="6">
    <source>
        <dbReference type="EMBL" id="SPT54624.1"/>
    </source>
</evidence>
<proteinExistence type="inferred from homology"/>
<dbReference type="Pfam" id="PF13641">
    <property type="entry name" value="Glyco_tranf_2_3"/>
    <property type="match status" value="1"/>
</dbReference>
<dbReference type="Proteomes" id="UP000250192">
    <property type="component" value="Unassembled WGS sequence"/>
</dbReference>
<evidence type="ECO:0008006" key="8">
    <source>
        <dbReference type="Google" id="ProtNLM"/>
    </source>
</evidence>
<feature type="transmembrane region" description="Helical" evidence="5">
    <location>
        <begin position="384"/>
        <end position="404"/>
    </location>
</feature>
<evidence type="ECO:0000256" key="5">
    <source>
        <dbReference type="SAM" id="Phobius"/>
    </source>
</evidence>
<feature type="transmembrane region" description="Helical" evidence="5">
    <location>
        <begin position="753"/>
        <end position="779"/>
    </location>
</feature>
<keyword evidence="3" id="KW-0328">Glycosyltransferase</keyword>
<dbReference type="EMBL" id="UAPR01000001">
    <property type="protein sequence ID" value="SPT54624.1"/>
    <property type="molecule type" value="Genomic_DNA"/>
</dbReference>
<feature type="transmembrane region" description="Helical" evidence="5">
    <location>
        <begin position="680"/>
        <end position="707"/>
    </location>
</feature>